<sequence length="173" mass="16939">MANPQNNTPPTGERHDEDTTGDLIVGVAGGVAGAAVVPVAAPAVLGLVGFGGSGPIAGSLAAIIQSSIGSVVAGSPFAIAQSIAMGGAVPLVGFVIGGAIAAGAAVTAVRMLRGGPHDNNSDLNGPGDDDPQDGPGGDSEDDDPPEKSGDGEKVKEKTRDDIKTRLNRLVKAD</sequence>
<dbReference type="Gene3D" id="6.10.110.10">
    <property type="match status" value="1"/>
</dbReference>
<proteinExistence type="inferred from homology"/>
<name>A0A9P5XY05_9AGAR</name>
<feature type="transmembrane region" description="Helical" evidence="7">
    <location>
        <begin position="91"/>
        <end position="112"/>
    </location>
</feature>
<dbReference type="GO" id="GO:0016020">
    <property type="term" value="C:membrane"/>
    <property type="evidence" value="ECO:0007669"/>
    <property type="project" value="UniProtKB-SubCell"/>
</dbReference>
<organism evidence="8 9">
    <name type="scientific">Collybia nuda</name>
    <dbReference type="NCBI Taxonomy" id="64659"/>
    <lineage>
        <taxon>Eukaryota</taxon>
        <taxon>Fungi</taxon>
        <taxon>Dikarya</taxon>
        <taxon>Basidiomycota</taxon>
        <taxon>Agaricomycotina</taxon>
        <taxon>Agaricomycetes</taxon>
        <taxon>Agaricomycetidae</taxon>
        <taxon>Agaricales</taxon>
        <taxon>Tricholomatineae</taxon>
        <taxon>Clitocybaceae</taxon>
        <taxon>Collybia</taxon>
    </lineage>
</organism>
<reference evidence="8" key="1">
    <citation type="submission" date="2020-11" db="EMBL/GenBank/DDBJ databases">
        <authorList>
            <consortium name="DOE Joint Genome Institute"/>
            <person name="Ahrendt S."/>
            <person name="Riley R."/>
            <person name="Andreopoulos W."/>
            <person name="Labutti K."/>
            <person name="Pangilinan J."/>
            <person name="Ruiz-Duenas F.J."/>
            <person name="Barrasa J.M."/>
            <person name="Sanchez-Garcia M."/>
            <person name="Camarero S."/>
            <person name="Miyauchi S."/>
            <person name="Serrano A."/>
            <person name="Linde D."/>
            <person name="Babiker R."/>
            <person name="Drula E."/>
            <person name="Ayuso-Fernandez I."/>
            <person name="Pacheco R."/>
            <person name="Padilla G."/>
            <person name="Ferreira P."/>
            <person name="Barriuso J."/>
            <person name="Kellner H."/>
            <person name="Castanera R."/>
            <person name="Alfaro M."/>
            <person name="Ramirez L."/>
            <person name="Pisabarro A.G."/>
            <person name="Kuo A."/>
            <person name="Tritt A."/>
            <person name="Lipzen A."/>
            <person name="He G."/>
            <person name="Yan M."/>
            <person name="Ng V."/>
            <person name="Cullen D."/>
            <person name="Martin F."/>
            <person name="Rosso M.-N."/>
            <person name="Henrissat B."/>
            <person name="Hibbett D."/>
            <person name="Martinez A.T."/>
            <person name="Grigoriev I.V."/>
        </authorList>
    </citation>
    <scope>NUCLEOTIDE SEQUENCE</scope>
    <source>
        <strain evidence="8">CBS 247.69</strain>
    </source>
</reference>
<evidence type="ECO:0000256" key="2">
    <source>
        <dbReference type="ARBA" id="ARBA00007262"/>
    </source>
</evidence>
<feature type="region of interest" description="Disordered" evidence="6">
    <location>
        <begin position="116"/>
        <end position="173"/>
    </location>
</feature>
<evidence type="ECO:0000313" key="9">
    <source>
        <dbReference type="Proteomes" id="UP000807353"/>
    </source>
</evidence>
<evidence type="ECO:0000256" key="7">
    <source>
        <dbReference type="SAM" id="Phobius"/>
    </source>
</evidence>
<evidence type="ECO:0000256" key="4">
    <source>
        <dbReference type="ARBA" id="ARBA00022989"/>
    </source>
</evidence>
<comment type="caution">
    <text evidence="8">The sequence shown here is derived from an EMBL/GenBank/DDBJ whole genome shotgun (WGS) entry which is preliminary data.</text>
</comment>
<gene>
    <name evidence="8" type="ORF">BDZ94DRAFT_1267483</name>
</gene>
<dbReference type="PANTHER" id="PTHR16932">
    <property type="entry name" value="INTERFERON ALPHA-INDUCIBLE PROTEIN 27"/>
    <property type="match status" value="1"/>
</dbReference>
<evidence type="ECO:0000256" key="5">
    <source>
        <dbReference type="ARBA" id="ARBA00023136"/>
    </source>
</evidence>
<feature type="compositionally biased region" description="Basic and acidic residues" evidence="6">
    <location>
        <begin position="145"/>
        <end position="173"/>
    </location>
</feature>
<evidence type="ECO:0000313" key="8">
    <source>
        <dbReference type="EMBL" id="KAF9459708.1"/>
    </source>
</evidence>
<feature type="compositionally biased region" description="Acidic residues" evidence="6">
    <location>
        <begin position="127"/>
        <end position="144"/>
    </location>
</feature>
<dbReference type="EMBL" id="MU150311">
    <property type="protein sequence ID" value="KAF9459708.1"/>
    <property type="molecule type" value="Genomic_DNA"/>
</dbReference>
<keyword evidence="3 7" id="KW-0812">Transmembrane</keyword>
<keyword evidence="9" id="KW-1185">Reference proteome</keyword>
<accession>A0A9P5XY05</accession>
<evidence type="ECO:0000256" key="1">
    <source>
        <dbReference type="ARBA" id="ARBA00004141"/>
    </source>
</evidence>
<comment type="subcellular location">
    <subcellularLocation>
        <location evidence="1">Membrane</location>
        <topology evidence="1">Multi-pass membrane protein</topology>
    </subcellularLocation>
</comment>
<comment type="similarity">
    <text evidence="2">Belongs to the IFI6/IFI27 family.</text>
</comment>
<dbReference type="OrthoDB" id="440424at2759"/>
<evidence type="ECO:0000256" key="3">
    <source>
        <dbReference type="ARBA" id="ARBA00022692"/>
    </source>
</evidence>
<protein>
    <submittedName>
        <fullName evidence="8">Uncharacterized protein</fullName>
    </submittedName>
</protein>
<feature type="transmembrane region" description="Helical" evidence="7">
    <location>
        <begin position="23"/>
        <end position="48"/>
    </location>
</feature>
<evidence type="ECO:0000256" key="6">
    <source>
        <dbReference type="SAM" id="MobiDB-lite"/>
    </source>
</evidence>
<dbReference type="AlphaFoldDB" id="A0A9P5XY05"/>
<dbReference type="InterPro" id="IPR038213">
    <property type="entry name" value="IFI6/IFI27-like_sf"/>
</dbReference>
<feature type="transmembrane region" description="Helical" evidence="7">
    <location>
        <begin position="60"/>
        <end position="79"/>
    </location>
</feature>
<keyword evidence="5 7" id="KW-0472">Membrane</keyword>
<dbReference type="Pfam" id="PF06140">
    <property type="entry name" value="Ifi-6-16"/>
    <property type="match status" value="1"/>
</dbReference>
<dbReference type="Proteomes" id="UP000807353">
    <property type="component" value="Unassembled WGS sequence"/>
</dbReference>
<dbReference type="InterPro" id="IPR009311">
    <property type="entry name" value="IFI6/IFI27-like"/>
</dbReference>
<keyword evidence="4 7" id="KW-1133">Transmembrane helix</keyword>
<dbReference type="PANTHER" id="PTHR16932:SF18">
    <property type="entry name" value="INTERFERON, ALPHA-INDUCIBLE PROTEIN 27-LIKE 2"/>
    <property type="match status" value="1"/>
</dbReference>